<name>A0A089LDS9_PAEBO</name>
<evidence type="ECO:0000313" key="2">
    <source>
        <dbReference type="EMBL" id="AIQ59671.1"/>
    </source>
</evidence>
<gene>
    <name evidence="2" type="ORF">PBOR_23970</name>
</gene>
<organism evidence="2 3">
    <name type="scientific">Paenibacillus borealis</name>
    <dbReference type="NCBI Taxonomy" id="160799"/>
    <lineage>
        <taxon>Bacteria</taxon>
        <taxon>Bacillati</taxon>
        <taxon>Bacillota</taxon>
        <taxon>Bacilli</taxon>
        <taxon>Bacillales</taxon>
        <taxon>Paenibacillaceae</taxon>
        <taxon>Paenibacillus</taxon>
    </lineage>
</organism>
<feature type="transmembrane region" description="Helical" evidence="1">
    <location>
        <begin position="20"/>
        <end position="38"/>
    </location>
</feature>
<keyword evidence="3" id="KW-1185">Reference proteome</keyword>
<dbReference type="HOGENOM" id="CLU_2383369_0_0_9"/>
<dbReference type="KEGG" id="pbd:PBOR_23970"/>
<keyword evidence="1" id="KW-0812">Transmembrane</keyword>
<keyword evidence="1" id="KW-0472">Membrane</keyword>
<sequence length="94" mass="10047">MDLPSLKDALSLADQYGIGWLFALGEALLLVIVGRWLVIGKLVPGKSLEKAEKQRDDAIEKAISAVAALNRSSDVMEKMKPADRLNPGDQDGGG</sequence>
<evidence type="ECO:0000313" key="3">
    <source>
        <dbReference type="Proteomes" id="UP000029518"/>
    </source>
</evidence>
<evidence type="ECO:0000256" key="1">
    <source>
        <dbReference type="SAM" id="Phobius"/>
    </source>
</evidence>
<dbReference type="AlphaFoldDB" id="A0A089LDS9"/>
<dbReference type="EMBL" id="CP009285">
    <property type="protein sequence ID" value="AIQ59671.1"/>
    <property type="molecule type" value="Genomic_DNA"/>
</dbReference>
<protein>
    <submittedName>
        <fullName evidence="2">Uncharacterized protein</fullName>
    </submittedName>
</protein>
<proteinExistence type="predicted"/>
<accession>A0A089LDS9</accession>
<dbReference type="RefSeq" id="WP_042215747.1">
    <property type="nucleotide sequence ID" value="NZ_CP009285.1"/>
</dbReference>
<dbReference type="Proteomes" id="UP000029518">
    <property type="component" value="Chromosome"/>
</dbReference>
<keyword evidence="1" id="KW-1133">Transmembrane helix</keyword>
<reference evidence="2" key="1">
    <citation type="submission" date="2014-08" db="EMBL/GenBank/DDBJ databases">
        <title>Comparative genomics of the Paenibacillus odorifer group.</title>
        <authorList>
            <person name="den Bakker H.C."/>
            <person name="Tsai Y.-C.Y.-C."/>
            <person name="Martin N."/>
            <person name="Korlach J."/>
            <person name="Wiedmann M."/>
        </authorList>
    </citation>
    <scope>NUCLEOTIDE SEQUENCE [LARGE SCALE GENOMIC DNA]</scope>
    <source>
        <strain evidence="2">DSM 13188</strain>
    </source>
</reference>